<evidence type="ECO:0000256" key="1">
    <source>
        <dbReference type="SAM" id="SignalP"/>
    </source>
</evidence>
<feature type="signal peptide" evidence="1">
    <location>
        <begin position="1"/>
        <end position="25"/>
    </location>
</feature>
<dbReference type="InterPro" id="IPR050373">
    <property type="entry name" value="Fibrinogen_C-term_domain"/>
</dbReference>
<dbReference type="AlphaFoldDB" id="A0A9Q1H5Y0"/>
<dbReference type="Gene3D" id="2.10.25.10">
    <property type="entry name" value="Laminin"/>
    <property type="match status" value="1"/>
</dbReference>
<dbReference type="OrthoDB" id="9990035at2759"/>
<reference evidence="3" key="1">
    <citation type="submission" date="2021-10" db="EMBL/GenBank/DDBJ databases">
        <title>Tropical sea cucumber genome reveals ecological adaptation and Cuvierian tubules defense mechanism.</title>
        <authorList>
            <person name="Chen T."/>
        </authorList>
    </citation>
    <scope>NUCLEOTIDE SEQUENCE</scope>
    <source>
        <strain evidence="3">Nanhai2018</strain>
        <tissue evidence="3">Muscle</tissue>
    </source>
</reference>
<dbReference type="InterPro" id="IPR002181">
    <property type="entry name" value="Fibrinogen_a/b/g_C_dom"/>
</dbReference>
<dbReference type="GO" id="GO:0005615">
    <property type="term" value="C:extracellular space"/>
    <property type="evidence" value="ECO:0007669"/>
    <property type="project" value="TreeGrafter"/>
</dbReference>
<dbReference type="Pfam" id="PF12714">
    <property type="entry name" value="TILa"/>
    <property type="match status" value="1"/>
</dbReference>
<keyword evidence="4" id="KW-1185">Reference proteome</keyword>
<keyword evidence="1" id="KW-0732">Signal</keyword>
<dbReference type="InterPro" id="IPR014716">
    <property type="entry name" value="Fibrinogen_a/b/g_C_1"/>
</dbReference>
<dbReference type="SUPFAM" id="SSF56496">
    <property type="entry name" value="Fibrinogen C-terminal domain-like"/>
    <property type="match status" value="2"/>
</dbReference>
<dbReference type="SMART" id="SM00186">
    <property type="entry name" value="FBG"/>
    <property type="match status" value="2"/>
</dbReference>
<feature type="chain" id="PRO_5040173030" evidence="1">
    <location>
        <begin position="26"/>
        <end position="529"/>
    </location>
</feature>
<dbReference type="EMBL" id="JAIZAY010000011">
    <property type="protein sequence ID" value="KAJ8034033.1"/>
    <property type="molecule type" value="Genomic_DNA"/>
</dbReference>
<dbReference type="Pfam" id="PF00147">
    <property type="entry name" value="Fibrinogen_C"/>
    <property type="match status" value="2"/>
</dbReference>
<sequence length="529" mass="59774">MSLHRHQLNFAFLLLLSLSSVNVLSTQEGASYFFYQQPEYPRDCKEAGDQCSSDNFSGVYTIKPDGYPQPFEAYCNNDILSGGWTVIQRQLDGSVAFARNWEDYKNGFGFLSSEFWIGNDKLSYLTNQAMYELRIDMMMSNGSSFYVKYKSFRISDELSQYTLVNAGEFMGNLSCVVSTCPSDMNHGGCTCQRICNDPVGMTDCNNDCVESCLPDGCVVGNSLISNGDSYINDDCTQNCSCINNQISCDPSYQCSPDATCTVESGVRKCYCNEGFIGDGEVCVRISGSDFTDCYDAYQDGHRTDGIYTILPTGWPGLPFDVFCNMTEAGGGWTVFQRRIDGITDFYRGWEEYKNGFGIKDKDNDFWLGNEKLYYITNQKDYIVGIDIVVSSDVAYYGEYTSFRIGNESVKYQMSYGSWRSSDIDPLYYSNGAQFSTPDQDNDECTYHNCAEGHRGAWWYKPGSFGGCVECYYSSPFCYDFQTRSDCHNICSVSNFNGDYNGGNGENIYYAYYYYCNLKYVQMKIRPSST</sequence>
<proteinExistence type="predicted"/>
<dbReference type="PROSITE" id="PS51406">
    <property type="entry name" value="FIBRINOGEN_C_2"/>
    <property type="match status" value="2"/>
</dbReference>
<organism evidence="3 4">
    <name type="scientific">Holothuria leucospilota</name>
    <name type="common">Black long sea cucumber</name>
    <name type="synonym">Mertensiothuria leucospilota</name>
    <dbReference type="NCBI Taxonomy" id="206669"/>
    <lineage>
        <taxon>Eukaryota</taxon>
        <taxon>Metazoa</taxon>
        <taxon>Echinodermata</taxon>
        <taxon>Eleutherozoa</taxon>
        <taxon>Echinozoa</taxon>
        <taxon>Holothuroidea</taxon>
        <taxon>Aspidochirotacea</taxon>
        <taxon>Aspidochirotida</taxon>
        <taxon>Holothuriidae</taxon>
        <taxon>Holothuria</taxon>
    </lineage>
</organism>
<dbReference type="InterPro" id="IPR036056">
    <property type="entry name" value="Fibrinogen-like_C"/>
</dbReference>
<name>A0A9Q1H5Y0_HOLLE</name>
<evidence type="ECO:0000259" key="2">
    <source>
        <dbReference type="PROSITE" id="PS51406"/>
    </source>
</evidence>
<dbReference type="CDD" id="cd00087">
    <property type="entry name" value="FReD"/>
    <property type="match status" value="1"/>
</dbReference>
<dbReference type="InterPro" id="IPR000742">
    <property type="entry name" value="EGF"/>
</dbReference>
<evidence type="ECO:0000313" key="4">
    <source>
        <dbReference type="Proteomes" id="UP001152320"/>
    </source>
</evidence>
<dbReference type="InterPro" id="IPR025615">
    <property type="entry name" value="TILa_dom"/>
</dbReference>
<dbReference type="Proteomes" id="UP001152320">
    <property type="component" value="Chromosome 11"/>
</dbReference>
<dbReference type="PROSITE" id="PS01186">
    <property type="entry name" value="EGF_2"/>
    <property type="match status" value="1"/>
</dbReference>
<gene>
    <name evidence="3" type="ORF">HOLleu_24447</name>
</gene>
<accession>A0A9Q1H5Y0</accession>
<feature type="domain" description="Fibrinogen C-terminal" evidence="2">
    <location>
        <begin position="35"/>
        <end position="172"/>
    </location>
</feature>
<protein>
    <submittedName>
        <fullName evidence="3">Ryncolin-4</fullName>
    </submittedName>
</protein>
<comment type="caution">
    <text evidence="3">The sequence shown here is derived from an EMBL/GenBank/DDBJ whole genome shotgun (WGS) entry which is preliminary data.</text>
</comment>
<dbReference type="PANTHER" id="PTHR19143">
    <property type="entry name" value="FIBRINOGEN/TENASCIN/ANGIOPOEITIN"/>
    <property type="match status" value="1"/>
</dbReference>
<dbReference type="NCBIfam" id="NF040941">
    <property type="entry name" value="GGGWT_bact"/>
    <property type="match status" value="2"/>
</dbReference>
<dbReference type="Gene3D" id="3.90.215.10">
    <property type="entry name" value="Gamma Fibrinogen, chain A, domain 1"/>
    <property type="match status" value="2"/>
</dbReference>
<evidence type="ECO:0000313" key="3">
    <source>
        <dbReference type="EMBL" id="KAJ8034033.1"/>
    </source>
</evidence>
<feature type="domain" description="Fibrinogen C-terminal" evidence="2">
    <location>
        <begin position="284"/>
        <end position="528"/>
    </location>
</feature>